<dbReference type="Proteomes" id="UP000238045">
    <property type="component" value="Unassembled WGS sequence"/>
</dbReference>
<accession>A0A2S9EUS7</accession>
<organism evidence="1 2">
    <name type="scientific">Pseudomonas poae</name>
    <dbReference type="NCBI Taxonomy" id="200451"/>
    <lineage>
        <taxon>Bacteria</taxon>
        <taxon>Pseudomonadati</taxon>
        <taxon>Pseudomonadota</taxon>
        <taxon>Gammaproteobacteria</taxon>
        <taxon>Pseudomonadales</taxon>
        <taxon>Pseudomonadaceae</taxon>
        <taxon>Pseudomonas</taxon>
    </lineage>
</organism>
<comment type="caution">
    <text evidence="1">The sequence shown here is derived from an EMBL/GenBank/DDBJ whole genome shotgun (WGS) entry which is preliminary data.</text>
</comment>
<proteinExistence type="predicted"/>
<dbReference type="EMBL" id="PCQL01000008">
    <property type="protein sequence ID" value="PRC19683.1"/>
    <property type="molecule type" value="Genomic_DNA"/>
</dbReference>
<reference evidence="1 2" key="1">
    <citation type="submission" date="2017-09" db="EMBL/GenBank/DDBJ databases">
        <title>Genomic, metabolic, and phenotypic characteristics of bacterial isolates from the natural microbiome of the model nematode Caenorhabditis elegans.</title>
        <authorList>
            <person name="Zimmermann J."/>
            <person name="Obeng N."/>
            <person name="Yang W."/>
            <person name="Obeng O."/>
            <person name="Kissoyan K."/>
            <person name="Pees B."/>
            <person name="Dirksen P."/>
            <person name="Hoppner M."/>
            <person name="Franke A."/>
            <person name="Rosenstiel P."/>
            <person name="Leippe M."/>
            <person name="Dierking K."/>
            <person name="Kaleta C."/>
            <person name="Schulenburg H."/>
        </authorList>
    </citation>
    <scope>NUCLEOTIDE SEQUENCE [LARGE SCALE GENOMIC DNA]</scope>
    <source>
        <strain evidence="1 2">MYb117</strain>
    </source>
</reference>
<protein>
    <submittedName>
        <fullName evidence="1">Uncharacterized protein</fullName>
    </submittedName>
</protein>
<evidence type="ECO:0000313" key="1">
    <source>
        <dbReference type="EMBL" id="PRC19683.1"/>
    </source>
</evidence>
<gene>
    <name evidence="1" type="ORF">CQZ99_10070</name>
</gene>
<evidence type="ECO:0000313" key="2">
    <source>
        <dbReference type="Proteomes" id="UP000238045"/>
    </source>
</evidence>
<keyword evidence="2" id="KW-1185">Reference proteome</keyword>
<sequence length="66" mass="7438">MKFRTGFLGGKECVNELCVRCLTNNAVIRMTVALSVDAQLQIWPINNLHVQLAKIEKECTAITDQF</sequence>
<dbReference type="AlphaFoldDB" id="A0A2S9EUS7"/>
<name>A0A2S9EUS7_9PSED</name>